<evidence type="ECO:0000256" key="2">
    <source>
        <dbReference type="ARBA" id="ARBA00009272"/>
    </source>
</evidence>
<name>A0A1M7S0D2_FERGO</name>
<dbReference type="GO" id="GO:0005198">
    <property type="term" value="F:structural molecule activity"/>
    <property type="evidence" value="ECO:0007669"/>
    <property type="project" value="UniProtKB-UniRule"/>
</dbReference>
<evidence type="ECO:0000313" key="7">
    <source>
        <dbReference type="EMBL" id="SHN51908.1"/>
    </source>
</evidence>
<dbReference type="NCBIfam" id="TIGR00205">
    <property type="entry name" value="fliE"/>
    <property type="match status" value="1"/>
</dbReference>
<dbReference type="GO" id="GO:0009425">
    <property type="term" value="C:bacterial-type flagellum basal body"/>
    <property type="evidence" value="ECO:0007669"/>
    <property type="project" value="UniProtKB-SubCell"/>
</dbReference>
<dbReference type="PANTHER" id="PTHR34653:SF1">
    <property type="entry name" value="FLAGELLAR HOOK-BASAL BODY COMPLEX PROTEIN FLIE"/>
    <property type="match status" value="1"/>
</dbReference>
<dbReference type="PANTHER" id="PTHR34653">
    <property type="match status" value="1"/>
</dbReference>
<keyword evidence="8" id="KW-1185">Reference proteome</keyword>
<evidence type="ECO:0000256" key="5">
    <source>
        <dbReference type="NCBIfam" id="TIGR00205"/>
    </source>
</evidence>
<protein>
    <recommendedName>
        <fullName evidence="4 5">Flagellar hook-basal body complex protein FliE</fullName>
    </recommendedName>
</protein>
<keyword evidence="7" id="KW-0969">Cilium</keyword>
<evidence type="ECO:0000256" key="1">
    <source>
        <dbReference type="ARBA" id="ARBA00004117"/>
    </source>
</evidence>
<keyword evidence="3 4" id="KW-0975">Bacterial flagellum</keyword>
<dbReference type="Pfam" id="PF02049">
    <property type="entry name" value="FliE"/>
    <property type="match status" value="1"/>
</dbReference>
<dbReference type="AlphaFoldDB" id="A0A1M7S0D2"/>
<evidence type="ECO:0000256" key="4">
    <source>
        <dbReference type="HAMAP-Rule" id="MF_00724"/>
    </source>
</evidence>
<keyword evidence="7" id="KW-0282">Flagellum</keyword>
<feature type="region of interest" description="Disordered" evidence="6">
    <location>
        <begin position="1"/>
        <end position="23"/>
    </location>
</feature>
<organism evidence="7 8">
    <name type="scientific">Fervidobacterium gondwanense DSM 13020</name>
    <dbReference type="NCBI Taxonomy" id="1121883"/>
    <lineage>
        <taxon>Bacteria</taxon>
        <taxon>Thermotogati</taxon>
        <taxon>Thermotogota</taxon>
        <taxon>Thermotogae</taxon>
        <taxon>Thermotogales</taxon>
        <taxon>Fervidobacteriaceae</taxon>
        <taxon>Fervidobacterium</taxon>
    </lineage>
</organism>
<evidence type="ECO:0000256" key="6">
    <source>
        <dbReference type="SAM" id="MobiDB-lite"/>
    </source>
</evidence>
<gene>
    <name evidence="4" type="primary">fliE</name>
    <name evidence="7" type="ORF">SAMN02745226_00391</name>
</gene>
<dbReference type="PRINTS" id="PR01006">
    <property type="entry name" value="FLGHOOKFLIE"/>
</dbReference>
<dbReference type="InterPro" id="IPR001624">
    <property type="entry name" value="FliE"/>
</dbReference>
<dbReference type="RefSeq" id="WP_072757733.1">
    <property type="nucleotide sequence ID" value="NZ_FRDJ01000001.1"/>
</dbReference>
<accession>A0A1M7S0D2</accession>
<dbReference type="HAMAP" id="MF_00724">
    <property type="entry name" value="FliE"/>
    <property type="match status" value="1"/>
</dbReference>
<keyword evidence="7" id="KW-0966">Cell projection</keyword>
<dbReference type="OrthoDB" id="9812413at2"/>
<dbReference type="EMBL" id="FRDJ01000001">
    <property type="protein sequence ID" value="SHN51908.1"/>
    <property type="molecule type" value="Genomic_DNA"/>
</dbReference>
<dbReference type="GO" id="GO:0003774">
    <property type="term" value="F:cytoskeletal motor activity"/>
    <property type="evidence" value="ECO:0007669"/>
    <property type="project" value="InterPro"/>
</dbReference>
<proteinExistence type="inferred from homology"/>
<dbReference type="GO" id="GO:0071973">
    <property type="term" value="P:bacterial-type flagellum-dependent cell motility"/>
    <property type="evidence" value="ECO:0007669"/>
    <property type="project" value="InterPro"/>
</dbReference>
<evidence type="ECO:0000313" key="8">
    <source>
        <dbReference type="Proteomes" id="UP000184207"/>
    </source>
</evidence>
<dbReference type="Proteomes" id="UP000184207">
    <property type="component" value="Unassembled WGS sequence"/>
</dbReference>
<feature type="compositionally biased region" description="Polar residues" evidence="6">
    <location>
        <begin position="14"/>
        <end position="23"/>
    </location>
</feature>
<evidence type="ECO:0000256" key="3">
    <source>
        <dbReference type="ARBA" id="ARBA00023143"/>
    </source>
</evidence>
<dbReference type="STRING" id="1121883.SAMN02745226_00391"/>
<reference evidence="8" key="1">
    <citation type="submission" date="2016-12" db="EMBL/GenBank/DDBJ databases">
        <authorList>
            <person name="Varghese N."/>
            <person name="Submissions S."/>
        </authorList>
    </citation>
    <scope>NUCLEOTIDE SEQUENCE [LARGE SCALE GENOMIC DNA]</scope>
    <source>
        <strain evidence="8">DSM 13020</strain>
    </source>
</reference>
<sequence>MVDKIGGLNPLRPNITTNVGNQKTSENSEFGKILSDALKSVNDQQKNVEKLSDDFATGKVSNIHELIVEAEKASISLRLTVEVRNRIVDAYREIMRMQF</sequence>
<comment type="subcellular location">
    <subcellularLocation>
        <location evidence="1 4">Bacterial flagellum basal body</location>
    </subcellularLocation>
</comment>
<comment type="similarity">
    <text evidence="2 4">Belongs to the FliE family.</text>
</comment>